<feature type="compositionally biased region" description="Basic and acidic residues" evidence="1">
    <location>
        <begin position="93"/>
        <end position="103"/>
    </location>
</feature>
<feature type="region of interest" description="Disordered" evidence="1">
    <location>
        <begin position="79"/>
        <end position="103"/>
    </location>
</feature>
<feature type="compositionally biased region" description="Polar residues" evidence="1">
    <location>
        <begin position="50"/>
        <end position="59"/>
    </location>
</feature>
<dbReference type="EMBL" id="CP039347">
    <property type="protein sequence ID" value="QCD86959.1"/>
    <property type="molecule type" value="Genomic_DNA"/>
</dbReference>
<evidence type="ECO:0000313" key="3">
    <source>
        <dbReference type="Proteomes" id="UP000501690"/>
    </source>
</evidence>
<feature type="region of interest" description="Disordered" evidence="1">
    <location>
        <begin position="1"/>
        <end position="65"/>
    </location>
</feature>
<dbReference type="AlphaFoldDB" id="A0A4D6LEC3"/>
<name>A0A4D6LEC3_VIGUN</name>
<accession>A0A4D6LEC3</accession>
<dbReference type="Proteomes" id="UP000501690">
    <property type="component" value="Linkage Group LG3"/>
</dbReference>
<proteinExistence type="predicted"/>
<organism evidence="2 3">
    <name type="scientific">Vigna unguiculata</name>
    <name type="common">Cowpea</name>
    <dbReference type="NCBI Taxonomy" id="3917"/>
    <lineage>
        <taxon>Eukaryota</taxon>
        <taxon>Viridiplantae</taxon>
        <taxon>Streptophyta</taxon>
        <taxon>Embryophyta</taxon>
        <taxon>Tracheophyta</taxon>
        <taxon>Spermatophyta</taxon>
        <taxon>Magnoliopsida</taxon>
        <taxon>eudicotyledons</taxon>
        <taxon>Gunneridae</taxon>
        <taxon>Pentapetalae</taxon>
        <taxon>rosids</taxon>
        <taxon>fabids</taxon>
        <taxon>Fabales</taxon>
        <taxon>Fabaceae</taxon>
        <taxon>Papilionoideae</taxon>
        <taxon>50 kb inversion clade</taxon>
        <taxon>NPAAA clade</taxon>
        <taxon>indigoferoid/millettioid clade</taxon>
        <taxon>Phaseoleae</taxon>
        <taxon>Vigna</taxon>
    </lineage>
</organism>
<sequence>MSSSSIPTCGKHPRTKKKEEPEHILPQARGFSRSSELLSPRRELEKGNSGAVTFSSLGKTFSPERDGFSLMTRAHRLGDNSRNTWEGKSCRRKKEEDMRDRGEELLTGKSSNDAVGLAMNPNVAIA</sequence>
<evidence type="ECO:0000256" key="1">
    <source>
        <dbReference type="SAM" id="MobiDB-lite"/>
    </source>
</evidence>
<keyword evidence="3" id="KW-1185">Reference proteome</keyword>
<evidence type="ECO:0000313" key="2">
    <source>
        <dbReference type="EMBL" id="QCD86959.1"/>
    </source>
</evidence>
<gene>
    <name evidence="2" type="ORF">DEO72_LG3g1490</name>
</gene>
<protein>
    <submittedName>
        <fullName evidence="2">Uncharacterized protein</fullName>
    </submittedName>
</protein>
<reference evidence="2 3" key="1">
    <citation type="submission" date="2019-04" db="EMBL/GenBank/DDBJ databases">
        <title>An improved genome assembly and genetic linkage map for asparagus bean, Vigna unguiculata ssp. sesquipedialis.</title>
        <authorList>
            <person name="Xia Q."/>
            <person name="Zhang R."/>
            <person name="Dong Y."/>
        </authorList>
    </citation>
    <scope>NUCLEOTIDE SEQUENCE [LARGE SCALE GENOMIC DNA]</scope>
    <source>
        <tissue evidence="2">Leaf</tissue>
    </source>
</reference>